<reference evidence="3" key="2">
    <citation type="submission" date="2015-01" db="EMBL/GenBank/DDBJ databases">
        <title>Evolutionary Origins and Diversification of the Mycorrhizal Mutualists.</title>
        <authorList>
            <consortium name="DOE Joint Genome Institute"/>
            <consortium name="Mycorrhizal Genomics Consortium"/>
            <person name="Kohler A."/>
            <person name="Kuo A."/>
            <person name="Nagy L.G."/>
            <person name="Floudas D."/>
            <person name="Copeland A."/>
            <person name="Barry K.W."/>
            <person name="Cichocki N."/>
            <person name="Veneault-Fourrey C."/>
            <person name="LaButti K."/>
            <person name="Lindquist E.A."/>
            <person name="Lipzen A."/>
            <person name="Lundell T."/>
            <person name="Morin E."/>
            <person name="Murat C."/>
            <person name="Riley R."/>
            <person name="Ohm R."/>
            <person name="Sun H."/>
            <person name="Tunlid A."/>
            <person name="Henrissat B."/>
            <person name="Grigoriev I.V."/>
            <person name="Hibbett D.S."/>
            <person name="Martin F."/>
        </authorList>
    </citation>
    <scope>NUCLEOTIDE SEQUENCE [LARGE SCALE GENOMIC DNA]</scope>
    <source>
        <strain evidence="3">F 1598</strain>
    </source>
</reference>
<evidence type="ECO:0000256" key="1">
    <source>
        <dbReference type="SAM" id="MobiDB-lite"/>
    </source>
</evidence>
<feature type="compositionally biased region" description="Polar residues" evidence="1">
    <location>
        <begin position="450"/>
        <end position="460"/>
    </location>
</feature>
<reference evidence="2 3" key="1">
    <citation type="submission" date="2014-04" db="EMBL/GenBank/DDBJ databases">
        <authorList>
            <consortium name="DOE Joint Genome Institute"/>
            <person name="Kuo A."/>
            <person name="Tarkka M."/>
            <person name="Buscot F."/>
            <person name="Kohler A."/>
            <person name="Nagy L.G."/>
            <person name="Floudas D."/>
            <person name="Copeland A."/>
            <person name="Barry K.W."/>
            <person name="Cichocki N."/>
            <person name="Veneault-Fourrey C."/>
            <person name="LaButti K."/>
            <person name="Lindquist E.A."/>
            <person name="Lipzen A."/>
            <person name="Lundell T."/>
            <person name="Morin E."/>
            <person name="Murat C."/>
            <person name="Sun H."/>
            <person name="Tunlid A."/>
            <person name="Henrissat B."/>
            <person name="Grigoriev I.V."/>
            <person name="Hibbett D.S."/>
            <person name="Martin F."/>
            <person name="Nordberg H.P."/>
            <person name="Cantor M.N."/>
            <person name="Hua S.X."/>
        </authorList>
    </citation>
    <scope>NUCLEOTIDE SEQUENCE [LARGE SCALE GENOMIC DNA]</scope>
    <source>
        <strain evidence="2 3">F 1598</strain>
    </source>
</reference>
<dbReference type="HOGENOM" id="CLU_024697_0_0_1"/>
<accession>A0A0C3AX14</accession>
<feature type="compositionally biased region" description="Polar residues" evidence="1">
    <location>
        <begin position="48"/>
        <end position="58"/>
    </location>
</feature>
<feature type="compositionally biased region" description="Low complexity" evidence="1">
    <location>
        <begin position="461"/>
        <end position="474"/>
    </location>
</feature>
<feature type="compositionally biased region" description="Polar residues" evidence="1">
    <location>
        <begin position="178"/>
        <end position="190"/>
    </location>
</feature>
<feature type="region of interest" description="Disordered" evidence="1">
    <location>
        <begin position="380"/>
        <end position="501"/>
    </location>
</feature>
<dbReference type="Proteomes" id="UP000054166">
    <property type="component" value="Unassembled WGS sequence"/>
</dbReference>
<feature type="compositionally biased region" description="Low complexity" evidence="1">
    <location>
        <begin position="487"/>
        <end position="501"/>
    </location>
</feature>
<dbReference type="InParanoid" id="A0A0C3AX14"/>
<feature type="region of interest" description="Disordered" evidence="1">
    <location>
        <begin position="1"/>
        <end position="113"/>
    </location>
</feature>
<sequence>MGFFSSRKIHSDASFMDTSTDNKSMVQVIRSRFYGKSKGKEREAISSPIVTSPQSPGTLRSGDKPVPVRVKPQGAAVLRKDRPSAGPSPNSNDTKPSPSKSPPSSSQPNTDPMTATLAQRLNELATSNSEGLLNDEEYRLLRQNLFERFASGAVVPSETPVVPLTRSPRKSGEGRPSMSASTQGRPSSQFLVDPTRTPSLHKKPSMTSTVSTIFRRASRRQSASALKDTSTSDASSIFSISSSTSNAFRRVLPRSLSRKGSDASIRTELSRTPYDTSRTGTNATDQRLSPTESMSRSTTRSLRRLATATPPSSFPARISAAETIGPGFKPVSSMNMPDVFDDGNLRTARDIRHEIGVVEAEGRRLMDAFNGLELSALTRRRNQPSRLQSVVSPSSEGSRSHNGDGSNWTLTPDRKRRGADVDALSIRSNTSVGTTLSAAKSQHSKRTPAPNKSVSLLRKTSFSSVSSSSRGNSSHGLPPVPPLPGTSSNLGQLGVGSSSSVNLARSTGHLPLFALAESEIIDRRSFAEARPGTGTDQEDAEIIALEMELGDIRKRRGEVTARYETRLEYLRAKLKGAELHEKLLRK</sequence>
<dbReference type="AlphaFoldDB" id="A0A0C3AX14"/>
<gene>
    <name evidence="2" type="ORF">PILCRDRAFT_824464</name>
</gene>
<keyword evidence="3" id="KW-1185">Reference proteome</keyword>
<feature type="compositionally biased region" description="Polar residues" evidence="1">
    <location>
        <begin position="16"/>
        <end position="25"/>
    </location>
</feature>
<evidence type="ECO:0000313" key="3">
    <source>
        <dbReference type="Proteomes" id="UP000054166"/>
    </source>
</evidence>
<feature type="compositionally biased region" description="Low complexity" evidence="1">
    <location>
        <begin position="220"/>
        <end position="237"/>
    </location>
</feature>
<protein>
    <submittedName>
        <fullName evidence="2">Uncharacterized protein</fullName>
    </submittedName>
</protein>
<feature type="region of interest" description="Disordered" evidence="1">
    <location>
        <begin position="159"/>
        <end position="237"/>
    </location>
</feature>
<feature type="compositionally biased region" description="Polar residues" evidence="1">
    <location>
        <begin position="426"/>
        <end position="441"/>
    </location>
</feature>
<dbReference type="EMBL" id="KN833016">
    <property type="protein sequence ID" value="KIM78548.1"/>
    <property type="molecule type" value="Genomic_DNA"/>
</dbReference>
<dbReference type="STRING" id="765440.A0A0C3AX14"/>
<feature type="compositionally biased region" description="Polar residues" evidence="1">
    <location>
        <begin position="273"/>
        <end position="292"/>
    </location>
</feature>
<dbReference type="OrthoDB" id="3367070at2759"/>
<feature type="region of interest" description="Disordered" evidence="1">
    <location>
        <begin position="255"/>
        <end position="300"/>
    </location>
</feature>
<evidence type="ECO:0000313" key="2">
    <source>
        <dbReference type="EMBL" id="KIM78548.1"/>
    </source>
</evidence>
<name>A0A0C3AX14_PILCF</name>
<organism evidence="2 3">
    <name type="scientific">Piloderma croceum (strain F 1598)</name>
    <dbReference type="NCBI Taxonomy" id="765440"/>
    <lineage>
        <taxon>Eukaryota</taxon>
        <taxon>Fungi</taxon>
        <taxon>Dikarya</taxon>
        <taxon>Basidiomycota</taxon>
        <taxon>Agaricomycotina</taxon>
        <taxon>Agaricomycetes</taxon>
        <taxon>Agaricomycetidae</taxon>
        <taxon>Atheliales</taxon>
        <taxon>Atheliaceae</taxon>
        <taxon>Piloderma</taxon>
    </lineage>
</organism>
<proteinExistence type="predicted"/>
<feature type="compositionally biased region" description="Low complexity" evidence="1">
    <location>
        <begin position="87"/>
        <end position="110"/>
    </location>
</feature>